<dbReference type="Proteomes" id="UP001162131">
    <property type="component" value="Unassembled WGS sequence"/>
</dbReference>
<reference evidence="1" key="1">
    <citation type="submission" date="2021-09" db="EMBL/GenBank/DDBJ databases">
        <authorList>
            <consortium name="AG Swart"/>
            <person name="Singh M."/>
            <person name="Singh A."/>
            <person name="Seah K."/>
            <person name="Emmerich C."/>
        </authorList>
    </citation>
    <scope>NUCLEOTIDE SEQUENCE</scope>
    <source>
        <strain evidence="1">ATCC30299</strain>
    </source>
</reference>
<sequence>MRNFKARRYLEIVPSASSLNETLNSSFGTFSVKARQTHTYFTQKNRETDFRRTKASKFVQKSVETEQDLEDDYTFTQVSESLDKTQPIYIANKSVLNSLSKLNQSESPTSLLDKTNIKLNPEQSSKILDRITRSCTPQGRRGSVIKFPSENKKKIIRRESRVLKVLPTEFPIIPKNSTKKILQLTKSEQPPTWSYYSIKAPYVKRILKKNKLIYFND</sequence>
<accession>A0AAU9KC03</accession>
<name>A0AAU9KC03_9CILI</name>
<protein>
    <submittedName>
        <fullName evidence="1">Uncharacterized protein</fullName>
    </submittedName>
</protein>
<gene>
    <name evidence="1" type="ORF">BSTOLATCC_MIC62395</name>
</gene>
<proteinExistence type="predicted"/>
<comment type="caution">
    <text evidence="1">The sequence shown here is derived from an EMBL/GenBank/DDBJ whole genome shotgun (WGS) entry which is preliminary data.</text>
</comment>
<evidence type="ECO:0000313" key="1">
    <source>
        <dbReference type="EMBL" id="CAG9334810.1"/>
    </source>
</evidence>
<evidence type="ECO:0000313" key="2">
    <source>
        <dbReference type="Proteomes" id="UP001162131"/>
    </source>
</evidence>
<organism evidence="1 2">
    <name type="scientific">Blepharisma stoltei</name>
    <dbReference type="NCBI Taxonomy" id="1481888"/>
    <lineage>
        <taxon>Eukaryota</taxon>
        <taxon>Sar</taxon>
        <taxon>Alveolata</taxon>
        <taxon>Ciliophora</taxon>
        <taxon>Postciliodesmatophora</taxon>
        <taxon>Heterotrichea</taxon>
        <taxon>Heterotrichida</taxon>
        <taxon>Blepharismidae</taxon>
        <taxon>Blepharisma</taxon>
    </lineage>
</organism>
<dbReference type="AlphaFoldDB" id="A0AAU9KC03"/>
<dbReference type="EMBL" id="CAJZBQ010000060">
    <property type="protein sequence ID" value="CAG9334810.1"/>
    <property type="molecule type" value="Genomic_DNA"/>
</dbReference>
<keyword evidence="2" id="KW-1185">Reference proteome</keyword>